<feature type="repeat" description="PPR" evidence="3">
    <location>
        <begin position="283"/>
        <end position="317"/>
    </location>
</feature>
<dbReference type="InterPro" id="IPR011990">
    <property type="entry name" value="TPR-like_helical_dom_sf"/>
</dbReference>
<dbReference type="PANTHER" id="PTHR47926">
    <property type="entry name" value="PENTATRICOPEPTIDE REPEAT-CONTAINING PROTEIN"/>
    <property type="match status" value="1"/>
</dbReference>
<evidence type="ECO:0000256" key="1">
    <source>
        <dbReference type="ARBA" id="ARBA00006643"/>
    </source>
</evidence>
<dbReference type="PROSITE" id="PS51375">
    <property type="entry name" value="PPR"/>
    <property type="match status" value="8"/>
</dbReference>
<gene>
    <name evidence="5" type="ORF">L1049_005282</name>
</gene>
<evidence type="ECO:0000313" key="6">
    <source>
        <dbReference type="Proteomes" id="UP001415857"/>
    </source>
</evidence>
<dbReference type="SUPFAM" id="SSF48452">
    <property type="entry name" value="TPR-like"/>
    <property type="match status" value="1"/>
</dbReference>
<feature type="repeat" description="PPR" evidence="3">
    <location>
        <begin position="508"/>
        <end position="542"/>
    </location>
</feature>
<evidence type="ECO:0000313" key="5">
    <source>
        <dbReference type="EMBL" id="KAK9282365.1"/>
    </source>
</evidence>
<dbReference type="Pfam" id="PF13041">
    <property type="entry name" value="PPR_2"/>
    <property type="match status" value="4"/>
</dbReference>
<organism evidence="5 6">
    <name type="scientific">Liquidambar formosana</name>
    <name type="common">Formosan gum</name>
    <dbReference type="NCBI Taxonomy" id="63359"/>
    <lineage>
        <taxon>Eukaryota</taxon>
        <taxon>Viridiplantae</taxon>
        <taxon>Streptophyta</taxon>
        <taxon>Embryophyta</taxon>
        <taxon>Tracheophyta</taxon>
        <taxon>Spermatophyta</taxon>
        <taxon>Magnoliopsida</taxon>
        <taxon>eudicotyledons</taxon>
        <taxon>Gunneridae</taxon>
        <taxon>Pentapetalae</taxon>
        <taxon>Saxifragales</taxon>
        <taxon>Altingiaceae</taxon>
        <taxon>Liquidambar</taxon>
    </lineage>
</organism>
<dbReference type="Pfam" id="PF01535">
    <property type="entry name" value="PPR"/>
    <property type="match status" value="9"/>
</dbReference>
<dbReference type="GO" id="GO:0003723">
    <property type="term" value="F:RNA binding"/>
    <property type="evidence" value="ECO:0007669"/>
    <property type="project" value="InterPro"/>
</dbReference>
<accession>A0AAP0RUT0</accession>
<feature type="repeat" description="PPR" evidence="3">
    <location>
        <begin position="151"/>
        <end position="185"/>
    </location>
</feature>
<evidence type="ECO:0000256" key="3">
    <source>
        <dbReference type="PROSITE-ProRule" id="PRU00708"/>
    </source>
</evidence>
<dbReference type="Gene3D" id="1.25.40.10">
    <property type="entry name" value="Tetratricopeptide repeat domain"/>
    <property type="match status" value="6"/>
</dbReference>
<dbReference type="InterPro" id="IPR002885">
    <property type="entry name" value="PPR_rpt"/>
</dbReference>
<dbReference type="Pfam" id="PF20431">
    <property type="entry name" value="E_motif"/>
    <property type="match status" value="1"/>
</dbReference>
<evidence type="ECO:0000259" key="4">
    <source>
        <dbReference type="Pfam" id="PF14432"/>
    </source>
</evidence>
<dbReference type="FunFam" id="1.25.40.10:FF:002148">
    <property type="entry name" value="Pentatricopeptide repeat-containing protein At2g29760, chloroplastic"/>
    <property type="match status" value="1"/>
</dbReference>
<name>A0AAP0RUT0_LIQFO</name>
<dbReference type="FunFam" id="1.25.40.10:FF:000348">
    <property type="entry name" value="Pentatricopeptide repeat-containing protein chloroplastic"/>
    <property type="match status" value="1"/>
</dbReference>
<feature type="repeat" description="PPR" evidence="3">
    <location>
        <begin position="477"/>
        <end position="507"/>
    </location>
</feature>
<protein>
    <recommendedName>
        <fullName evidence="4">DYW domain-containing protein</fullName>
    </recommendedName>
</protein>
<feature type="repeat" description="PPR" evidence="3">
    <location>
        <begin position="608"/>
        <end position="642"/>
    </location>
</feature>
<dbReference type="GO" id="GO:0008270">
    <property type="term" value="F:zinc ion binding"/>
    <property type="evidence" value="ECO:0007669"/>
    <property type="project" value="InterPro"/>
</dbReference>
<dbReference type="GO" id="GO:0048731">
    <property type="term" value="P:system development"/>
    <property type="evidence" value="ECO:0007669"/>
    <property type="project" value="UniProtKB-ARBA"/>
</dbReference>
<feature type="repeat" description="PPR" evidence="3">
    <location>
        <begin position="89"/>
        <end position="123"/>
    </location>
</feature>
<dbReference type="Pfam" id="PF14432">
    <property type="entry name" value="DYW_deaminase"/>
    <property type="match status" value="1"/>
</dbReference>
<keyword evidence="6" id="KW-1185">Reference proteome</keyword>
<feature type="repeat" description="PPR" evidence="3">
    <location>
        <begin position="345"/>
        <end position="379"/>
    </location>
</feature>
<dbReference type="Proteomes" id="UP001415857">
    <property type="component" value="Unassembled WGS sequence"/>
</dbReference>
<keyword evidence="2" id="KW-0677">Repeat</keyword>
<reference evidence="5 6" key="1">
    <citation type="journal article" date="2024" name="Plant J.">
        <title>Genome sequences and population genomics reveal climatic adaptation and genomic divergence between two closely related sweetgum species.</title>
        <authorList>
            <person name="Xu W.Q."/>
            <person name="Ren C.Q."/>
            <person name="Zhang X.Y."/>
            <person name="Comes H.P."/>
            <person name="Liu X.H."/>
            <person name="Li Y.G."/>
            <person name="Kettle C.J."/>
            <person name="Jalonen R."/>
            <person name="Gaisberger H."/>
            <person name="Ma Y.Z."/>
            <person name="Qiu Y.X."/>
        </authorList>
    </citation>
    <scope>NUCLEOTIDE SEQUENCE [LARGE SCALE GENOMIC DNA]</scope>
    <source>
        <strain evidence="5">Hangzhou</strain>
    </source>
</reference>
<comment type="caution">
    <text evidence="5">The sequence shown here is derived from an EMBL/GenBank/DDBJ whole genome shotgun (WGS) entry which is preliminary data.</text>
</comment>
<dbReference type="AlphaFoldDB" id="A0AAP0RUT0"/>
<dbReference type="PANTHER" id="PTHR47926:SF533">
    <property type="entry name" value="DYW DOMAIN-CONTAINING PROTEIN"/>
    <property type="match status" value="1"/>
</dbReference>
<dbReference type="NCBIfam" id="TIGR00756">
    <property type="entry name" value="PPR"/>
    <property type="match status" value="11"/>
</dbReference>
<comment type="similarity">
    <text evidence="1">Belongs to the PPR family. PCMP-H subfamily.</text>
</comment>
<dbReference type="InterPro" id="IPR032867">
    <property type="entry name" value="DYW_dom"/>
</dbReference>
<feature type="domain" description="DYW" evidence="4">
    <location>
        <begin position="823"/>
        <end position="915"/>
    </location>
</feature>
<dbReference type="InterPro" id="IPR046848">
    <property type="entry name" value="E_motif"/>
</dbReference>
<dbReference type="FunFam" id="1.25.40.10:FF:002130">
    <property type="entry name" value="Pentatricopeptide repeat-containing protein mitochondrial"/>
    <property type="match status" value="1"/>
</dbReference>
<evidence type="ECO:0000256" key="2">
    <source>
        <dbReference type="ARBA" id="ARBA00022737"/>
    </source>
</evidence>
<dbReference type="FunFam" id="1.25.40.10:FF:000125">
    <property type="entry name" value="Pentatricopeptide repeat-containing protein"/>
    <property type="match status" value="1"/>
</dbReference>
<sequence length="915" mass="103086">MIRHPLYIYSRSLVTLALQIQHTPQTHLFQCNKRIQELARVGRVDEARQLFDDMSQRDSVSWNSMITGYTQNGRLDEAQSLFNVFTGKNVRTWTAMLSGYAKHGRIEEAWGVFEAMPERNVVSWNAMISGYVQNGELKYARKLFEEMPDRNVSSWNSMVTGYCHCGLMREARELFDMMGERNLVSWMVMISGYVEISEYREAWGVFLMMHRSGMRPDQSIFVVVLPAITGLDNLKLVGNLRTVTIKTGYEGDVVVGTEILNAYTRSGCLASALTFFETMPVQNEYSWTTMISALSQCGRLDDAIALYKRVPELTVATQTTMMTAYAQRGRIQEARLIFDEIPNPNVVTWNAMLAGYAQNGMLEEAKAIFHRMPVRNSASWAAMIAGLVQNGQSNEALELFAELHQSGNVPSSSSFTSSLSACANIGAVEMGRQIHSLTIKTRCQYNSYVGNGLISMYAKCKNMEDVSQVFSTMKVRDTVSWNSLIAGLSDNYMLDDARSTFEKMPTRDVVSWTAIISAYVQAGNGDIALELFLDMFARGMKPNQLTVTSIFSACASLGATKFGEQVHALIFKLGFDSCLFVCNSLMTMYFKCGCLDGLHVFEEMHDRDRVTWNAILSGCAQNGLGKEAIKIFDQMEAEGVVPNEVSFLEVLCACSHAGLLDKGWAYFNSMSQNYGITPLVHHYTCMVDLLGRAGQLSEAEALIENMPVEPDSVIWEALLAACRIHRNIKLGQSVAERLFQMGTQKSGTYVLLSNIYASQGMWDKVGEIRKMMKDRGVTKEPGISWIQIKNQLHCFLMGDKTHDQIEEIHSTLNEFYGRFRTTGYEPDTNFVLHDVEEEQKQNELLYHSEKLAIAYGILSTPRGSPIQIMKNLRICVDCHSFMKFMSKATQRKIIIRDGHRFHHIQDGSCSCGDYW</sequence>
<dbReference type="EMBL" id="JBBPBK010000007">
    <property type="protein sequence ID" value="KAK9282365.1"/>
    <property type="molecule type" value="Genomic_DNA"/>
</dbReference>
<dbReference type="GO" id="GO:0009451">
    <property type="term" value="P:RNA modification"/>
    <property type="evidence" value="ECO:0007669"/>
    <property type="project" value="InterPro"/>
</dbReference>
<feature type="repeat" description="PPR" evidence="3">
    <location>
        <begin position="58"/>
        <end position="88"/>
    </location>
</feature>
<dbReference type="InterPro" id="IPR046960">
    <property type="entry name" value="PPR_At4g14850-like_plant"/>
</dbReference>
<proteinExistence type="inferred from homology"/>